<sequence>MAQEQASENAGSVARPRRARTSFTSFQLNKLEETFKKVQFISRPARYNLSLELNLQEKKIKIWFQNRRIKENIKVAANMATAMNSPSILEQNNHQQSSTTWYNSNSSLTMDQDLGYASNVQSSASNSPNQQIPFQNINFPGPSSSLIPLSTYQSPVNPISPSTCHSNSPPLNLSAYEFNINTSSEEQEYDYSDLLEIIKDI</sequence>
<dbReference type="InterPro" id="IPR009057">
    <property type="entry name" value="Homeodomain-like_sf"/>
</dbReference>
<keyword evidence="3 5" id="KW-0371">Homeobox</keyword>
<evidence type="ECO:0000256" key="3">
    <source>
        <dbReference type="ARBA" id="ARBA00023155"/>
    </source>
</evidence>
<dbReference type="PANTHER" id="PTHR45664:SF12">
    <property type="entry name" value="PANCREAS_DUODENUM HOMEOBOX PROTEIN 1"/>
    <property type="match status" value="1"/>
</dbReference>
<dbReference type="Gene3D" id="1.10.10.60">
    <property type="entry name" value="Homeodomain-like"/>
    <property type="match status" value="1"/>
</dbReference>
<organism evidence="8 9">
    <name type="scientific">Nicrophorus vespilloides</name>
    <name type="common">Boreal carrion beetle</name>
    <dbReference type="NCBI Taxonomy" id="110193"/>
    <lineage>
        <taxon>Eukaryota</taxon>
        <taxon>Metazoa</taxon>
        <taxon>Ecdysozoa</taxon>
        <taxon>Arthropoda</taxon>
        <taxon>Hexapoda</taxon>
        <taxon>Insecta</taxon>
        <taxon>Pterygota</taxon>
        <taxon>Neoptera</taxon>
        <taxon>Endopterygota</taxon>
        <taxon>Coleoptera</taxon>
        <taxon>Polyphaga</taxon>
        <taxon>Staphyliniformia</taxon>
        <taxon>Silphidae</taxon>
        <taxon>Nicrophorinae</taxon>
        <taxon>Nicrophorus</taxon>
    </lineage>
</organism>
<dbReference type="Pfam" id="PF00046">
    <property type="entry name" value="Homeodomain"/>
    <property type="match status" value="1"/>
</dbReference>
<proteinExistence type="predicted"/>
<keyword evidence="8" id="KW-1185">Reference proteome</keyword>
<feature type="DNA-binding region" description="Homeobox" evidence="5">
    <location>
        <begin position="16"/>
        <end position="75"/>
    </location>
</feature>
<dbReference type="RefSeq" id="XP_017769712.1">
    <property type="nucleotide sequence ID" value="XM_017914223.1"/>
</dbReference>
<evidence type="ECO:0000256" key="4">
    <source>
        <dbReference type="ARBA" id="ARBA00023242"/>
    </source>
</evidence>
<dbReference type="SUPFAM" id="SSF46689">
    <property type="entry name" value="Homeodomain-like"/>
    <property type="match status" value="1"/>
</dbReference>
<dbReference type="InterPro" id="IPR001356">
    <property type="entry name" value="HD"/>
</dbReference>
<evidence type="ECO:0000259" key="7">
    <source>
        <dbReference type="PROSITE" id="PS50071"/>
    </source>
</evidence>
<evidence type="ECO:0000256" key="6">
    <source>
        <dbReference type="RuleBase" id="RU000682"/>
    </source>
</evidence>
<dbReference type="CDD" id="cd00086">
    <property type="entry name" value="homeodomain"/>
    <property type="match status" value="1"/>
</dbReference>
<feature type="domain" description="Homeobox" evidence="7">
    <location>
        <begin position="14"/>
        <end position="74"/>
    </location>
</feature>
<keyword evidence="2 5" id="KW-0238">DNA-binding</keyword>
<dbReference type="PROSITE" id="PS50071">
    <property type="entry name" value="HOMEOBOX_2"/>
    <property type="match status" value="1"/>
</dbReference>
<reference evidence="9" key="1">
    <citation type="submission" date="2025-08" db="UniProtKB">
        <authorList>
            <consortium name="RefSeq"/>
        </authorList>
    </citation>
    <scope>IDENTIFICATION</scope>
    <source>
        <tissue evidence="9">Whole Larva</tissue>
    </source>
</reference>
<comment type="subcellular location">
    <subcellularLocation>
        <location evidence="1 5 6">Nucleus</location>
    </subcellularLocation>
</comment>
<evidence type="ECO:0000256" key="1">
    <source>
        <dbReference type="ARBA" id="ARBA00004123"/>
    </source>
</evidence>
<protein>
    <submittedName>
        <fullName evidence="9">Ventral anterior homeobox 2-like</fullName>
    </submittedName>
</protein>
<evidence type="ECO:0000313" key="8">
    <source>
        <dbReference type="Proteomes" id="UP000695000"/>
    </source>
</evidence>
<dbReference type="GeneID" id="108557630"/>
<keyword evidence="4 5" id="KW-0539">Nucleus</keyword>
<evidence type="ECO:0000313" key="9">
    <source>
        <dbReference type="RefSeq" id="XP_017769712.1"/>
    </source>
</evidence>
<gene>
    <name evidence="9" type="primary">LOC108557630</name>
</gene>
<evidence type="ECO:0000256" key="5">
    <source>
        <dbReference type="PROSITE-ProRule" id="PRU00108"/>
    </source>
</evidence>
<accession>A0ABM1M562</accession>
<dbReference type="Proteomes" id="UP000695000">
    <property type="component" value="Unplaced"/>
</dbReference>
<evidence type="ECO:0000256" key="2">
    <source>
        <dbReference type="ARBA" id="ARBA00023125"/>
    </source>
</evidence>
<dbReference type="SMART" id="SM00389">
    <property type="entry name" value="HOX"/>
    <property type="match status" value="1"/>
</dbReference>
<dbReference type="PANTHER" id="PTHR45664">
    <property type="entry name" value="PROTEIN ZERKNUELLT 1-RELATED"/>
    <property type="match status" value="1"/>
</dbReference>
<name>A0ABM1M562_NICVS</name>